<protein>
    <submittedName>
        <fullName evidence="1">Uncharacterized protein</fullName>
    </submittedName>
</protein>
<evidence type="ECO:0000313" key="2">
    <source>
        <dbReference type="Proteomes" id="UP000656813"/>
    </source>
</evidence>
<dbReference type="AlphaFoldDB" id="A0A8J3ENX8"/>
<name>A0A8J3ENX8_9BACL</name>
<evidence type="ECO:0000313" key="1">
    <source>
        <dbReference type="EMBL" id="GGH87499.1"/>
    </source>
</evidence>
<reference evidence="1" key="2">
    <citation type="submission" date="2020-09" db="EMBL/GenBank/DDBJ databases">
        <authorList>
            <person name="Sun Q."/>
            <person name="Zhou Y."/>
        </authorList>
    </citation>
    <scope>NUCLEOTIDE SEQUENCE</scope>
    <source>
        <strain evidence="1">CGMCC 1.12777</strain>
    </source>
</reference>
<organism evidence="1 2">
    <name type="scientific">Pullulanibacillus pueri</name>
    <dbReference type="NCBI Taxonomy" id="1437324"/>
    <lineage>
        <taxon>Bacteria</taxon>
        <taxon>Bacillati</taxon>
        <taxon>Bacillota</taxon>
        <taxon>Bacilli</taxon>
        <taxon>Bacillales</taxon>
        <taxon>Sporolactobacillaceae</taxon>
        <taxon>Pullulanibacillus</taxon>
    </lineage>
</organism>
<comment type="caution">
    <text evidence="1">The sequence shown here is derived from an EMBL/GenBank/DDBJ whole genome shotgun (WGS) entry which is preliminary data.</text>
</comment>
<keyword evidence="2" id="KW-1185">Reference proteome</keyword>
<dbReference type="EMBL" id="BMFV01000040">
    <property type="protein sequence ID" value="GGH87499.1"/>
    <property type="molecule type" value="Genomic_DNA"/>
</dbReference>
<gene>
    <name evidence="1" type="ORF">GCM10007096_37650</name>
</gene>
<reference evidence="1" key="1">
    <citation type="journal article" date="2014" name="Int. J. Syst. Evol. Microbiol.">
        <title>Complete genome sequence of Corynebacterium casei LMG S-19264T (=DSM 44701T), isolated from a smear-ripened cheese.</title>
        <authorList>
            <consortium name="US DOE Joint Genome Institute (JGI-PGF)"/>
            <person name="Walter F."/>
            <person name="Albersmeier A."/>
            <person name="Kalinowski J."/>
            <person name="Ruckert C."/>
        </authorList>
    </citation>
    <scope>NUCLEOTIDE SEQUENCE</scope>
    <source>
        <strain evidence="1">CGMCC 1.12777</strain>
    </source>
</reference>
<accession>A0A8J3ENX8</accession>
<proteinExistence type="predicted"/>
<dbReference type="Proteomes" id="UP000656813">
    <property type="component" value="Unassembled WGS sequence"/>
</dbReference>
<sequence>MMTNLKQQHAEGTAEELMERLTPTFREAIDVLLVGLKNK</sequence>